<evidence type="ECO:0000313" key="1">
    <source>
        <dbReference type="EMBL" id="OAI24172.1"/>
    </source>
</evidence>
<sequence length="406" mass="45609">MCSVPAFENDQIEANGVNPRPRANLALDLNVLFKEVRLDFDLRSLIDGIVEQQAIQLFRQNRAVFSTAILLAYEMGLVTPAEIDEHFAGGSQALTGLYRESLKRIDAKLNAVAQAIVGEDDDDFEVIAFEFRVREDYGRSEAGPQPVDLVMALNARFTQLDLIEVDRALAKVVIGCIRYIQDFGEIGICACDIQRTGIGFFLEDELSELKAEINGGNNASDRELAELFLERGQYPFSEFTDDADYLEERIELLRRIINNDPEKLFGDIPDLKGIRAFHRLHKQQDAYVTSPWWPFIEESLAFIRFVEKIKKNHHPEFTIFDSTGSFYSDCGIGVGHAIGFGFDWEDTLAAELYEDIANAGETPMSSIALNPIALNQTADKLMILAKARGLIRLAEMIQINQQGDDD</sequence>
<protein>
    <submittedName>
        <fullName evidence="1">Uncharacterized protein</fullName>
    </submittedName>
</protein>
<gene>
    <name evidence="1" type="ORF">A1356_15925</name>
</gene>
<evidence type="ECO:0000313" key="2">
    <source>
        <dbReference type="Proteomes" id="UP000077734"/>
    </source>
</evidence>
<comment type="caution">
    <text evidence="1">The sequence shown here is derived from an EMBL/GenBank/DDBJ whole genome shotgun (WGS) entry which is preliminary data.</text>
</comment>
<dbReference type="AlphaFoldDB" id="A0AA91DAU1"/>
<reference evidence="1 2" key="1">
    <citation type="submission" date="2016-03" db="EMBL/GenBank/DDBJ databases">
        <authorList>
            <person name="Heylen K."/>
            <person name="De Vos P."/>
            <person name="Vekeman B."/>
        </authorList>
    </citation>
    <scope>NUCLEOTIDE SEQUENCE [LARGE SCALE GENOMIC DNA]</scope>
    <source>
        <strain evidence="1 2">R-49807</strain>
    </source>
</reference>
<organism evidence="1 2">
    <name type="scientific">Methylomonas koyamae</name>
    <dbReference type="NCBI Taxonomy" id="702114"/>
    <lineage>
        <taxon>Bacteria</taxon>
        <taxon>Pseudomonadati</taxon>
        <taxon>Pseudomonadota</taxon>
        <taxon>Gammaproteobacteria</taxon>
        <taxon>Methylococcales</taxon>
        <taxon>Methylococcaceae</taxon>
        <taxon>Methylomonas</taxon>
    </lineage>
</organism>
<dbReference type="Proteomes" id="UP000077734">
    <property type="component" value="Unassembled WGS sequence"/>
</dbReference>
<name>A0AA91DAU1_9GAMM</name>
<keyword evidence="2" id="KW-1185">Reference proteome</keyword>
<dbReference type="RefSeq" id="WP_064028455.1">
    <property type="nucleotide sequence ID" value="NZ_AP019778.1"/>
</dbReference>
<proteinExistence type="predicted"/>
<accession>A0AA91DAU1</accession>
<dbReference type="EMBL" id="LUUL01000093">
    <property type="protein sequence ID" value="OAI24172.1"/>
    <property type="molecule type" value="Genomic_DNA"/>
</dbReference>